<feature type="compositionally biased region" description="Low complexity" evidence="1">
    <location>
        <begin position="36"/>
        <end position="48"/>
    </location>
</feature>
<evidence type="ECO:0000256" key="1">
    <source>
        <dbReference type="SAM" id="MobiDB-lite"/>
    </source>
</evidence>
<dbReference type="InterPro" id="IPR014044">
    <property type="entry name" value="CAP_dom"/>
</dbReference>
<name>A0A1H7XVM8_STRJI</name>
<keyword evidence="4" id="KW-1185">Reference proteome</keyword>
<feature type="domain" description="SCP" evidence="2">
    <location>
        <begin position="117"/>
        <end position="231"/>
    </location>
</feature>
<dbReference type="SUPFAM" id="SSF55797">
    <property type="entry name" value="PR-1-like"/>
    <property type="match status" value="1"/>
</dbReference>
<dbReference type="Proteomes" id="UP000183015">
    <property type="component" value="Unassembled WGS sequence"/>
</dbReference>
<dbReference type="RefSeq" id="WP_236656410.1">
    <property type="nucleotide sequence ID" value="NZ_BBPN01000031.1"/>
</dbReference>
<feature type="compositionally biased region" description="Low complexity" evidence="1">
    <location>
        <begin position="64"/>
        <end position="104"/>
    </location>
</feature>
<organism evidence="3 4">
    <name type="scientific">Streptacidiphilus jiangxiensis</name>
    <dbReference type="NCBI Taxonomy" id="235985"/>
    <lineage>
        <taxon>Bacteria</taxon>
        <taxon>Bacillati</taxon>
        <taxon>Actinomycetota</taxon>
        <taxon>Actinomycetes</taxon>
        <taxon>Kitasatosporales</taxon>
        <taxon>Streptomycetaceae</taxon>
        <taxon>Streptacidiphilus</taxon>
    </lineage>
</organism>
<dbReference type="CDD" id="cd05379">
    <property type="entry name" value="CAP_bacterial"/>
    <property type="match status" value="1"/>
</dbReference>
<evidence type="ECO:0000313" key="4">
    <source>
        <dbReference type="Proteomes" id="UP000183015"/>
    </source>
</evidence>
<sequence length="233" mass="22924">MAATAAAAGIGVVLSGALPMPPGLSPGIAVAGDPAGAVGTPVAATTGGRSTHPTPIGAHPSRHPSTPAAPTSTPSATSASASPIPSASPSMSVPPSASSSVSASASASTGTDQAAILTLVNAARAQHGCAPLAASAALTTLAQSFSDEMAARGFFSHTDPDGRTPWDRARALGITDLGGENIARGQQTPDEVMTAWLNSPGHRANILDCAYHSLGVGVFQGPGGPWWTQDFGF</sequence>
<dbReference type="PANTHER" id="PTHR31157:SF1">
    <property type="entry name" value="SCP DOMAIN-CONTAINING PROTEIN"/>
    <property type="match status" value="1"/>
</dbReference>
<evidence type="ECO:0000313" key="3">
    <source>
        <dbReference type="EMBL" id="SEM37218.1"/>
    </source>
</evidence>
<dbReference type="PANTHER" id="PTHR31157">
    <property type="entry name" value="SCP DOMAIN-CONTAINING PROTEIN"/>
    <property type="match status" value="1"/>
</dbReference>
<protein>
    <submittedName>
        <fullName evidence="3">Uncharacterized conserved protein YkwD, contains CAP (CSP/antigen 5/PR1) domain</fullName>
    </submittedName>
</protein>
<dbReference type="EMBL" id="FOAZ01000025">
    <property type="protein sequence ID" value="SEM37218.1"/>
    <property type="molecule type" value="Genomic_DNA"/>
</dbReference>
<dbReference type="Pfam" id="PF00188">
    <property type="entry name" value="CAP"/>
    <property type="match status" value="1"/>
</dbReference>
<accession>A0A1H7XVM8</accession>
<evidence type="ECO:0000259" key="2">
    <source>
        <dbReference type="Pfam" id="PF00188"/>
    </source>
</evidence>
<dbReference type="eggNOG" id="COG2340">
    <property type="taxonomic scope" value="Bacteria"/>
</dbReference>
<proteinExistence type="predicted"/>
<dbReference type="STRING" id="235985.SAMN05414137_12565"/>
<feature type="region of interest" description="Disordered" evidence="1">
    <location>
        <begin position="36"/>
        <end position="104"/>
    </location>
</feature>
<dbReference type="AlphaFoldDB" id="A0A1H7XVM8"/>
<dbReference type="Gene3D" id="3.40.33.10">
    <property type="entry name" value="CAP"/>
    <property type="match status" value="1"/>
</dbReference>
<reference evidence="4" key="1">
    <citation type="submission" date="2016-10" db="EMBL/GenBank/DDBJ databases">
        <authorList>
            <person name="Varghese N."/>
        </authorList>
    </citation>
    <scope>NUCLEOTIDE SEQUENCE [LARGE SCALE GENOMIC DNA]</scope>
    <source>
        <strain evidence="4">DSM 45096 / BCRC 16803 / CGMCC 4.1857 / CIP 109030 / JCM 12277 / KCTC 19219 / NBRC 100920 / 33214</strain>
    </source>
</reference>
<dbReference type="InterPro" id="IPR035940">
    <property type="entry name" value="CAP_sf"/>
</dbReference>
<gene>
    <name evidence="3" type="ORF">SAMN05414137_12565</name>
</gene>